<evidence type="ECO:0000313" key="4">
    <source>
        <dbReference type="EMBL" id="NYH92914.1"/>
    </source>
</evidence>
<dbReference type="Proteomes" id="UP000579605">
    <property type="component" value="Unassembled WGS sequence"/>
</dbReference>
<feature type="domain" description="Phosphoribosyltransferase" evidence="3">
    <location>
        <begin position="46"/>
        <end position="170"/>
    </location>
</feature>
<dbReference type="EMBL" id="JACBZH010000001">
    <property type="protein sequence ID" value="NYH92914.1"/>
    <property type="molecule type" value="Genomic_DNA"/>
</dbReference>
<protein>
    <submittedName>
        <fullName evidence="4">Adenine phosphoribosyltransferase</fullName>
        <ecNumber evidence="4">2.4.2.7</ecNumber>
    </submittedName>
</protein>
<evidence type="ECO:0000259" key="3">
    <source>
        <dbReference type="Pfam" id="PF00156"/>
    </source>
</evidence>
<keyword evidence="5" id="KW-1185">Reference proteome</keyword>
<name>A0A852ZIX8_9ACTN</name>
<dbReference type="AlphaFoldDB" id="A0A852ZIX8"/>
<dbReference type="Gene3D" id="3.40.50.2020">
    <property type="match status" value="1"/>
</dbReference>
<dbReference type="CDD" id="cd06223">
    <property type="entry name" value="PRTases_typeI"/>
    <property type="match status" value="1"/>
</dbReference>
<dbReference type="GO" id="GO:0003999">
    <property type="term" value="F:adenine phosphoribosyltransferase activity"/>
    <property type="evidence" value="ECO:0007669"/>
    <property type="project" value="UniProtKB-EC"/>
</dbReference>
<dbReference type="GO" id="GO:0006166">
    <property type="term" value="P:purine ribonucleoside salvage"/>
    <property type="evidence" value="ECO:0007669"/>
    <property type="project" value="UniProtKB-KW"/>
</dbReference>
<evidence type="ECO:0000256" key="2">
    <source>
        <dbReference type="ARBA" id="ARBA00022726"/>
    </source>
</evidence>
<dbReference type="EC" id="2.4.2.7" evidence="4"/>
<dbReference type="InterPro" id="IPR029057">
    <property type="entry name" value="PRTase-like"/>
</dbReference>
<keyword evidence="2" id="KW-0660">Purine salvage</keyword>
<evidence type="ECO:0000256" key="1">
    <source>
        <dbReference type="ARBA" id="ARBA00022679"/>
    </source>
</evidence>
<dbReference type="PANTHER" id="PTHR43864">
    <property type="entry name" value="HYPOXANTHINE/GUANINE PHOSPHORIBOSYLTRANSFERASE"/>
    <property type="match status" value="1"/>
</dbReference>
<organism evidence="4 5">
    <name type="scientific">Actinopolymorpha rutila</name>
    <dbReference type="NCBI Taxonomy" id="446787"/>
    <lineage>
        <taxon>Bacteria</taxon>
        <taxon>Bacillati</taxon>
        <taxon>Actinomycetota</taxon>
        <taxon>Actinomycetes</taxon>
        <taxon>Propionibacteriales</taxon>
        <taxon>Actinopolymorphaceae</taxon>
        <taxon>Actinopolymorpha</taxon>
    </lineage>
</organism>
<dbReference type="PANTHER" id="PTHR43864:SF1">
    <property type="entry name" value="XANTHINE PHOSPHORIBOSYLTRANSFERASE"/>
    <property type="match status" value="1"/>
</dbReference>
<reference evidence="4 5" key="1">
    <citation type="submission" date="2020-07" db="EMBL/GenBank/DDBJ databases">
        <title>Sequencing the genomes of 1000 actinobacteria strains.</title>
        <authorList>
            <person name="Klenk H.-P."/>
        </authorList>
    </citation>
    <scope>NUCLEOTIDE SEQUENCE [LARGE SCALE GENOMIC DNA]</scope>
    <source>
        <strain evidence="4 5">DSM 18448</strain>
    </source>
</reference>
<accession>A0A852ZIX8</accession>
<dbReference type="InterPro" id="IPR000836">
    <property type="entry name" value="PRTase_dom"/>
</dbReference>
<dbReference type="SUPFAM" id="SSF53271">
    <property type="entry name" value="PRTase-like"/>
    <property type="match status" value="1"/>
</dbReference>
<sequence length="187" mass="20952">MADGVLTGTELRERLQRTFEWLGDRTDYTSWANVTSWWRDPELLRALGPALADQFNDTDPTVVLGLQSRGCLLGALVACHLGVGLVEVRKNEEPAAHSERLWQRTTPPDYEDRHLTLGFRRDLMASSDRVLLVDDWIATGSQALACHQLVGDAGATWLGTSVIVDCLERPELRRPLNLRAILHARDL</sequence>
<dbReference type="InterPro" id="IPR050118">
    <property type="entry name" value="Pur/Pyrimidine_PRTase"/>
</dbReference>
<keyword evidence="4" id="KW-0328">Glycosyltransferase</keyword>
<keyword evidence="1 4" id="KW-0808">Transferase</keyword>
<comment type="caution">
    <text evidence="4">The sequence shown here is derived from an EMBL/GenBank/DDBJ whole genome shotgun (WGS) entry which is preliminary data.</text>
</comment>
<dbReference type="RefSeq" id="WP_179790335.1">
    <property type="nucleotide sequence ID" value="NZ_BAAARR010000031.1"/>
</dbReference>
<dbReference type="Pfam" id="PF00156">
    <property type="entry name" value="Pribosyltran"/>
    <property type="match status" value="1"/>
</dbReference>
<gene>
    <name evidence="4" type="ORF">F4554_005552</name>
</gene>
<proteinExistence type="predicted"/>
<evidence type="ECO:0000313" key="5">
    <source>
        <dbReference type="Proteomes" id="UP000579605"/>
    </source>
</evidence>